<evidence type="ECO:0000313" key="4">
    <source>
        <dbReference type="Proteomes" id="UP000604825"/>
    </source>
</evidence>
<keyword evidence="4" id="KW-1185">Reference proteome</keyword>
<dbReference type="AlphaFoldDB" id="A0A811MHD6"/>
<sequence length="688" mass="77649">MQSGRQSGDTQEYTIFILHGPNGDAERTAEQSTSRQSGRPSRADGKCRAEHEEAERTPKRRCKPAPWQGWPAGGHEQSSSPAEVEKIHAATVYLFLLSTGGAKRSRKRKRKQTKLALRSFFNLHLPANGMLPDLPSASILQLTVPGDVGKNSSPNFEDDDGDFRLTRNLNKLRQQIWRSGNNQTLSIELVPRVGMAFTSEEDAYRFYNAYARKVGFSIEKCHTKQRADGTLSSKYFVCSNEGGAENVHFLKMDCNNFIGRERKRYLEAQDAQTILEYLENKQVEDPSFYYAVQLDKEDGRICNLNEKEAPQCFLMCSQEVAEERISFKVPPHKKGPTLKDQKVYLKEEIKILRQTKKKERKMLLELKRRKEEHRKQQQAGARPGRCHIHPQGAGRTRYYVIAAKCLALLHHLAATDADPDPAEDADGEGRTRFLHEPLCRTLTDCRVGEPVLALLLDLRDEVHTASWDHSAFVHAYTTYLLDRVCFLVLLLPAPRFADDRVRGPPHTAAAAADLDMEALLGCVRHLRHLLDRLLACRPMGSAGASRVVRAVLHPLLSDSFRVYEDVVLVLALLLDRFFDMDYPECAKAFETYVGTAKQIDALHAFYAWCDDAGVVCSSDIADVRRVDDKLLETMEQFLRQRGRAGRASPPRSARESAVEDAALDNLSQMLHDGKYSIVISSYYKTSIG</sequence>
<dbReference type="GO" id="GO:0000149">
    <property type="term" value="F:SNARE binding"/>
    <property type="evidence" value="ECO:0007669"/>
    <property type="project" value="TreeGrafter"/>
</dbReference>
<accession>A0A811MHD6</accession>
<dbReference type="GO" id="GO:0032050">
    <property type="term" value="F:clathrin heavy chain binding"/>
    <property type="evidence" value="ECO:0007669"/>
    <property type="project" value="TreeGrafter"/>
</dbReference>
<dbReference type="PANTHER" id="PTHR22951:SF23">
    <property type="entry name" value="OS05G0112101 PROTEIN"/>
    <property type="match status" value="1"/>
</dbReference>
<evidence type="ECO:0000256" key="1">
    <source>
        <dbReference type="SAM" id="MobiDB-lite"/>
    </source>
</evidence>
<feature type="compositionally biased region" description="Polar residues" evidence="1">
    <location>
        <begin position="1"/>
        <end position="13"/>
    </location>
</feature>
<dbReference type="GO" id="GO:0005546">
    <property type="term" value="F:phosphatidylinositol-4,5-bisphosphate binding"/>
    <property type="evidence" value="ECO:0007669"/>
    <property type="project" value="TreeGrafter"/>
</dbReference>
<dbReference type="InterPro" id="IPR011417">
    <property type="entry name" value="ANTH_dom"/>
</dbReference>
<dbReference type="InterPro" id="IPR014712">
    <property type="entry name" value="ANTH_dom_sf"/>
</dbReference>
<feature type="region of interest" description="Disordered" evidence="1">
    <location>
        <begin position="1"/>
        <end position="83"/>
    </location>
</feature>
<organism evidence="3 4">
    <name type="scientific">Miscanthus lutarioriparius</name>
    <dbReference type="NCBI Taxonomy" id="422564"/>
    <lineage>
        <taxon>Eukaryota</taxon>
        <taxon>Viridiplantae</taxon>
        <taxon>Streptophyta</taxon>
        <taxon>Embryophyta</taxon>
        <taxon>Tracheophyta</taxon>
        <taxon>Spermatophyta</taxon>
        <taxon>Magnoliopsida</taxon>
        <taxon>Liliopsida</taxon>
        <taxon>Poales</taxon>
        <taxon>Poaceae</taxon>
        <taxon>PACMAD clade</taxon>
        <taxon>Panicoideae</taxon>
        <taxon>Andropogonodae</taxon>
        <taxon>Andropogoneae</taxon>
        <taxon>Saccharinae</taxon>
        <taxon>Miscanthus</taxon>
    </lineage>
</organism>
<feature type="compositionally biased region" description="Polar residues" evidence="1">
    <location>
        <begin position="30"/>
        <end position="39"/>
    </location>
</feature>
<dbReference type="GO" id="GO:0030136">
    <property type="term" value="C:clathrin-coated vesicle"/>
    <property type="evidence" value="ECO:0007669"/>
    <property type="project" value="InterPro"/>
</dbReference>
<name>A0A811MHD6_9POAL</name>
<dbReference type="FunFam" id="1.20.58.150:FF:000005">
    <property type="entry name" value="putative clathrin assembly protein At2g25430"/>
    <property type="match status" value="1"/>
</dbReference>
<comment type="caution">
    <text evidence="3">The sequence shown here is derived from an EMBL/GenBank/DDBJ whole genome shotgun (WGS) entry which is preliminary data.</text>
</comment>
<dbReference type="SUPFAM" id="SSF89009">
    <property type="entry name" value="GAT-like domain"/>
    <property type="match status" value="1"/>
</dbReference>
<gene>
    <name evidence="3" type="ORF">NCGR_LOCUS2518</name>
</gene>
<dbReference type="PANTHER" id="PTHR22951">
    <property type="entry name" value="CLATHRIN ASSEMBLY PROTEIN"/>
    <property type="match status" value="1"/>
</dbReference>
<dbReference type="InterPro" id="IPR045192">
    <property type="entry name" value="AP180-like"/>
</dbReference>
<evidence type="ECO:0000259" key="2">
    <source>
        <dbReference type="Pfam" id="PF07651"/>
    </source>
</evidence>
<evidence type="ECO:0000313" key="3">
    <source>
        <dbReference type="EMBL" id="CAD6204525.1"/>
    </source>
</evidence>
<dbReference type="GO" id="GO:0005545">
    <property type="term" value="F:1-phosphatidylinositol binding"/>
    <property type="evidence" value="ECO:0007669"/>
    <property type="project" value="InterPro"/>
</dbReference>
<feature type="region of interest" description="Disordered" evidence="1">
    <location>
        <begin position="369"/>
        <end position="389"/>
    </location>
</feature>
<proteinExistence type="predicted"/>
<dbReference type="GO" id="GO:0006900">
    <property type="term" value="P:vesicle budding from membrane"/>
    <property type="evidence" value="ECO:0007669"/>
    <property type="project" value="TreeGrafter"/>
</dbReference>
<feature type="compositionally biased region" description="Basic and acidic residues" evidence="1">
    <location>
        <begin position="41"/>
        <end position="57"/>
    </location>
</feature>
<feature type="domain" description="AP180 N-terminal homology (ANTH)" evidence="2">
    <location>
        <begin position="457"/>
        <end position="639"/>
    </location>
</feature>
<dbReference type="GO" id="GO:0005905">
    <property type="term" value="C:clathrin-coated pit"/>
    <property type="evidence" value="ECO:0007669"/>
    <property type="project" value="TreeGrafter"/>
</dbReference>
<protein>
    <recommendedName>
        <fullName evidence="2">AP180 N-terminal homology (ANTH) domain-containing protein</fullName>
    </recommendedName>
</protein>
<dbReference type="GO" id="GO:0072583">
    <property type="term" value="P:clathrin-dependent endocytosis"/>
    <property type="evidence" value="ECO:0007669"/>
    <property type="project" value="InterPro"/>
</dbReference>
<dbReference type="Gene3D" id="1.20.58.150">
    <property type="entry name" value="ANTH domain"/>
    <property type="match status" value="1"/>
</dbReference>
<reference evidence="3" key="1">
    <citation type="submission" date="2020-10" db="EMBL/GenBank/DDBJ databases">
        <authorList>
            <person name="Han B."/>
            <person name="Lu T."/>
            <person name="Zhao Q."/>
            <person name="Huang X."/>
            <person name="Zhao Y."/>
        </authorList>
    </citation>
    <scope>NUCLEOTIDE SEQUENCE</scope>
</reference>
<dbReference type="Proteomes" id="UP000604825">
    <property type="component" value="Unassembled WGS sequence"/>
</dbReference>
<dbReference type="Pfam" id="PF07651">
    <property type="entry name" value="ANTH"/>
    <property type="match status" value="1"/>
</dbReference>
<dbReference type="EMBL" id="CAJGYO010000001">
    <property type="protein sequence ID" value="CAD6204525.1"/>
    <property type="molecule type" value="Genomic_DNA"/>
</dbReference>
<dbReference type="GO" id="GO:0048268">
    <property type="term" value="P:clathrin coat assembly"/>
    <property type="evidence" value="ECO:0007669"/>
    <property type="project" value="InterPro"/>
</dbReference>